<dbReference type="InterPro" id="IPR036770">
    <property type="entry name" value="Ankyrin_rpt-contain_sf"/>
</dbReference>
<dbReference type="InterPro" id="IPR002110">
    <property type="entry name" value="Ankyrin_rpt"/>
</dbReference>
<evidence type="ECO:0000256" key="1">
    <source>
        <dbReference type="PROSITE-ProRule" id="PRU00023"/>
    </source>
</evidence>
<evidence type="ECO:0000313" key="4">
    <source>
        <dbReference type="Proteomes" id="UP001295444"/>
    </source>
</evidence>
<evidence type="ECO:0000313" key="3">
    <source>
        <dbReference type="EMBL" id="CAH2299302.1"/>
    </source>
</evidence>
<reference evidence="3" key="1">
    <citation type="submission" date="2022-03" db="EMBL/GenBank/DDBJ databases">
        <authorList>
            <person name="Alioto T."/>
            <person name="Alioto T."/>
            <person name="Gomez Garrido J."/>
        </authorList>
    </citation>
    <scope>NUCLEOTIDE SEQUENCE</scope>
</reference>
<dbReference type="PROSITE" id="PS50297">
    <property type="entry name" value="ANK_REP_REGION"/>
    <property type="match status" value="2"/>
</dbReference>
<dbReference type="GO" id="GO:0060236">
    <property type="term" value="P:regulation of mitotic spindle organization"/>
    <property type="evidence" value="ECO:0007669"/>
    <property type="project" value="TreeGrafter"/>
</dbReference>
<feature type="repeat" description="ANK" evidence="1">
    <location>
        <begin position="129"/>
        <end position="161"/>
    </location>
</feature>
<dbReference type="GO" id="GO:0031116">
    <property type="term" value="P:positive regulation of microtubule polymerization"/>
    <property type="evidence" value="ECO:0007669"/>
    <property type="project" value="TreeGrafter"/>
</dbReference>
<dbReference type="GO" id="GO:0007080">
    <property type="term" value="P:mitotic metaphase chromosome alignment"/>
    <property type="evidence" value="ECO:0007669"/>
    <property type="project" value="TreeGrafter"/>
</dbReference>
<dbReference type="GO" id="GO:0000922">
    <property type="term" value="C:spindle pole"/>
    <property type="evidence" value="ECO:0007669"/>
    <property type="project" value="TreeGrafter"/>
</dbReference>
<sequence length="451" mass="50617">MPEPHRDSKNASRRSTYGSAANSVNAMKDQVVAATVGNVDLLQIGMNTAGGNLKADKEGFTALHRAAQYCRLPCLQLLVEDYGVNVNLPTHSGLTPLHLVLSEKVGSQVLTCAQYLIKHGADVNVLGKDNATPLHLAAGKGLKECIVMLVGSGADLHAKDSRGFKPIDWCTIYCHLVCARFLRDAMWKKDKEDYARGMKKLEKIKEKIYEEEKDARLQIKKEEDSVCQKKFYDWIDTKGFPESLKEKFGCRADVLAESRHLHDCSKTSSNGRQHELSHSSEQSEMDLCGTNKVHRSKKTDQVQTTVKGQMRNERKHVSAKRVWNPSVNPSMTPTTKITRAPTVRLGVQPEEAKTEDLSPYVSLTKDENGNLNIKTITGRISSLPHNLPYETVKKSLFPDIIPQERVRVPQEFQAIHVFDLPKRNQPSSGRRCQSEMVFHLRQNLDPKLKIA</sequence>
<gene>
    <name evidence="3" type="ORF">PECUL_23A013874</name>
</gene>
<proteinExistence type="predicted"/>
<organism evidence="3 4">
    <name type="scientific">Pelobates cultripes</name>
    <name type="common">Western spadefoot toad</name>
    <dbReference type="NCBI Taxonomy" id="61616"/>
    <lineage>
        <taxon>Eukaryota</taxon>
        <taxon>Metazoa</taxon>
        <taxon>Chordata</taxon>
        <taxon>Craniata</taxon>
        <taxon>Vertebrata</taxon>
        <taxon>Euteleostomi</taxon>
        <taxon>Amphibia</taxon>
        <taxon>Batrachia</taxon>
        <taxon>Anura</taxon>
        <taxon>Pelobatoidea</taxon>
        <taxon>Pelobatidae</taxon>
        <taxon>Pelobates</taxon>
    </lineage>
</organism>
<dbReference type="PROSITE" id="PS50088">
    <property type="entry name" value="ANK_REPEAT"/>
    <property type="match status" value="2"/>
</dbReference>
<feature type="region of interest" description="Disordered" evidence="2">
    <location>
        <begin position="264"/>
        <end position="319"/>
    </location>
</feature>
<dbReference type="PANTHER" id="PTHR24160">
    <property type="entry name" value="ANKYRIN REPEAT DOMAIN-CONTAINING PROTEIN 53"/>
    <property type="match status" value="1"/>
</dbReference>
<name>A0AAD1SDD0_PELCU</name>
<keyword evidence="1" id="KW-0040">ANK repeat</keyword>
<dbReference type="Proteomes" id="UP001295444">
    <property type="component" value="Chromosome 06"/>
</dbReference>
<dbReference type="PANTHER" id="PTHR24160:SF1">
    <property type="entry name" value="ANKYRIN REPEAT DOMAIN-CONTAINING PROTEIN 53"/>
    <property type="match status" value="1"/>
</dbReference>
<protein>
    <submittedName>
        <fullName evidence="3">Ankyrin repeat domain-containing 53</fullName>
    </submittedName>
</protein>
<dbReference type="Gene3D" id="1.25.40.20">
    <property type="entry name" value="Ankyrin repeat-containing domain"/>
    <property type="match status" value="1"/>
</dbReference>
<dbReference type="AlphaFoldDB" id="A0AAD1SDD0"/>
<feature type="repeat" description="ANK" evidence="1">
    <location>
        <begin position="92"/>
        <end position="128"/>
    </location>
</feature>
<evidence type="ECO:0000256" key="2">
    <source>
        <dbReference type="SAM" id="MobiDB-lite"/>
    </source>
</evidence>
<dbReference type="EMBL" id="OW240917">
    <property type="protein sequence ID" value="CAH2299302.1"/>
    <property type="molecule type" value="Genomic_DNA"/>
</dbReference>
<dbReference type="Pfam" id="PF00023">
    <property type="entry name" value="Ank"/>
    <property type="match status" value="1"/>
</dbReference>
<dbReference type="GO" id="GO:1902412">
    <property type="term" value="P:regulation of mitotic cytokinesis"/>
    <property type="evidence" value="ECO:0007669"/>
    <property type="project" value="InterPro"/>
</dbReference>
<accession>A0AAD1SDD0</accession>
<dbReference type="InterPro" id="IPR042335">
    <property type="entry name" value="ANKRD53"/>
</dbReference>
<dbReference type="SMART" id="SM00248">
    <property type="entry name" value="ANK"/>
    <property type="match status" value="4"/>
</dbReference>
<keyword evidence="4" id="KW-1185">Reference proteome</keyword>
<dbReference type="Pfam" id="PF12796">
    <property type="entry name" value="Ank_2"/>
    <property type="match status" value="1"/>
</dbReference>
<dbReference type="SUPFAM" id="SSF48403">
    <property type="entry name" value="Ankyrin repeat"/>
    <property type="match status" value="1"/>
</dbReference>